<organism evidence="1 2">
    <name type="scientific">Tenebrio molitor</name>
    <name type="common">Yellow mealworm beetle</name>
    <dbReference type="NCBI Taxonomy" id="7067"/>
    <lineage>
        <taxon>Eukaryota</taxon>
        <taxon>Metazoa</taxon>
        <taxon>Ecdysozoa</taxon>
        <taxon>Arthropoda</taxon>
        <taxon>Hexapoda</taxon>
        <taxon>Insecta</taxon>
        <taxon>Pterygota</taxon>
        <taxon>Neoptera</taxon>
        <taxon>Endopterygota</taxon>
        <taxon>Coleoptera</taxon>
        <taxon>Polyphaga</taxon>
        <taxon>Cucujiformia</taxon>
        <taxon>Tenebrionidae</taxon>
        <taxon>Tenebrio</taxon>
    </lineage>
</organism>
<dbReference type="AlphaFoldDB" id="A0A8J6HCF7"/>
<reference evidence="1" key="2">
    <citation type="submission" date="2021-08" db="EMBL/GenBank/DDBJ databases">
        <authorList>
            <person name="Eriksson T."/>
        </authorList>
    </citation>
    <scope>NUCLEOTIDE SEQUENCE</scope>
    <source>
        <strain evidence="1">Stoneville</strain>
        <tissue evidence="1">Whole head</tissue>
    </source>
</reference>
<dbReference type="EMBL" id="JABDTM020026511">
    <property type="protein sequence ID" value="KAH0811842.1"/>
    <property type="molecule type" value="Genomic_DNA"/>
</dbReference>
<evidence type="ECO:0000313" key="2">
    <source>
        <dbReference type="Proteomes" id="UP000719412"/>
    </source>
</evidence>
<dbReference type="Proteomes" id="UP000719412">
    <property type="component" value="Unassembled WGS sequence"/>
</dbReference>
<sequence>MAPSATRVNPTWTPSSLERQLAVYVPGDIKPGIYCGTRVHKDARPEICNYCFLYSLQSHVWQEPFCNPRRAVINAGVGQIAQKRLPSKDAPPEFAPAHRRDLPRGTALRNILMRTARERALPTTTITVASFAVLFIKEEEVRRIDFCSFRLYAISACECCACTLCTFAPEAPPIARQKTQSFPVSERISASAILMDADRPDRRQHHRHPAFINARRRIVQPMIDQSNRAGSPSFPFLCETGEEKWRGEPLTLADRSITTVTFFWKRRGPSGAYSPDGTMGYMMDGQQMMHRPPGDPAFHNQYAHYPAEYYGHHLPETISPILLLFFTLSAVTFLKKKIFKKYDAYKKIIQGCAVNAVFVSRTNNHSDDFVVPSLVTRLPGTSGRSTGRFRSARTSLAWLLLLLFCKKKRRSRTTPSVVPSKFGDKAERRSYFDRSKLIHPSPLSRTTSGVRAPPARAPPPIHDVYDFSDVIASEIILPELIPAEISSGRTERAPGH</sequence>
<proteinExistence type="predicted"/>
<protein>
    <submittedName>
        <fullName evidence="1">Uncharacterized protein</fullName>
    </submittedName>
</protein>
<evidence type="ECO:0000313" key="1">
    <source>
        <dbReference type="EMBL" id="KAH0811842.1"/>
    </source>
</evidence>
<accession>A0A8J6HCF7</accession>
<gene>
    <name evidence="1" type="ORF">GEV33_010948</name>
</gene>
<name>A0A8J6HCF7_TENMO</name>
<comment type="caution">
    <text evidence="1">The sequence shown here is derived from an EMBL/GenBank/DDBJ whole genome shotgun (WGS) entry which is preliminary data.</text>
</comment>
<reference evidence="1" key="1">
    <citation type="journal article" date="2020" name="J Insects Food Feed">
        <title>The yellow mealworm (Tenebrio molitor) genome: a resource for the emerging insects as food and feed industry.</title>
        <authorList>
            <person name="Eriksson T."/>
            <person name="Andere A."/>
            <person name="Kelstrup H."/>
            <person name="Emery V."/>
            <person name="Picard C."/>
        </authorList>
    </citation>
    <scope>NUCLEOTIDE SEQUENCE</scope>
    <source>
        <strain evidence="1">Stoneville</strain>
        <tissue evidence="1">Whole head</tissue>
    </source>
</reference>
<keyword evidence="2" id="KW-1185">Reference proteome</keyword>